<protein>
    <submittedName>
        <fullName evidence="2">Uncharacterized protein</fullName>
    </submittedName>
</protein>
<name>A0AAF3FT53_9BILA</name>
<dbReference type="WBParaSite" id="MBELARI_LOCUS9888">
    <property type="protein sequence ID" value="MBELARI_LOCUS9888"/>
    <property type="gene ID" value="MBELARI_LOCUS9888"/>
</dbReference>
<organism evidence="1 2">
    <name type="scientific">Mesorhabditis belari</name>
    <dbReference type="NCBI Taxonomy" id="2138241"/>
    <lineage>
        <taxon>Eukaryota</taxon>
        <taxon>Metazoa</taxon>
        <taxon>Ecdysozoa</taxon>
        <taxon>Nematoda</taxon>
        <taxon>Chromadorea</taxon>
        <taxon>Rhabditida</taxon>
        <taxon>Rhabditina</taxon>
        <taxon>Rhabditomorpha</taxon>
        <taxon>Rhabditoidea</taxon>
        <taxon>Rhabditidae</taxon>
        <taxon>Mesorhabditinae</taxon>
        <taxon>Mesorhabditis</taxon>
    </lineage>
</organism>
<dbReference type="Proteomes" id="UP000887575">
    <property type="component" value="Unassembled WGS sequence"/>
</dbReference>
<accession>A0AAF3FT53</accession>
<dbReference type="AlphaFoldDB" id="A0AAF3FT53"/>
<evidence type="ECO:0000313" key="2">
    <source>
        <dbReference type="WBParaSite" id="MBELARI_LOCUS9888"/>
    </source>
</evidence>
<reference evidence="2" key="1">
    <citation type="submission" date="2024-02" db="UniProtKB">
        <authorList>
            <consortium name="WormBaseParasite"/>
        </authorList>
    </citation>
    <scope>IDENTIFICATION</scope>
</reference>
<evidence type="ECO:0000313" key="1">
    <source>
        <dbReference type="Proteomes" id="UP000887575"/>
    </source>
</evidence>
<keyword evidence="1" id="KW-1185">Reference proteome</keyword>
<proteinExistence type="predicted"/>
<sequence length="96" mass="11041">MISYLRSQMIRIEKCIRRVRVKRSRRDACSLNSKFKLASKEGSRARFCFDARSICFHFFLTRFDPVSPSISNPTQQNLVFGRSEDVLSPALALPSP</sequence>